<reference evidence="1 2" key="1">
    <citation type="submission" date="2014-02" db="EMBL/GenBank/DDBJ databases">
        <authorList>
            <person name="Sears C."/>
            <person name="Carroll K."/>
            <person name="Sack B.R."/>
            <person name="Qadri F."/>
            <person name="Myers L.L."/>
            <person name="Chung G.-T."/>
            <person name="Escheverria P."/>
            <person name="Fraser C.M."/>
            <person name="Sadzewicz L."/>
            <person name="Shefchek K.A."/>
            <person name="Tallon L."/>
            <person name="Das S.P."/>
            <person name="Daugherty S."/>
            <person name="Mongodin E.F."/>
        </authorList>
    </citation>
    <scope>NUCLEOTIDE SEQUENCE [LARGE SCALE GENOMIC DNA]</scope>
    <source>
        <strain evidence="2">3998T(B)3</strain>
    </source>
</reference>
<dbReference type="PATRIC" id="fig|1339316.3.peg.662"/>
<gene>
    <name evidence="1" type="ORF">M125_0675</name>
</gene>
<evidence type="ECO:0000313" key="2">
    <source>
        <dbReference type="Proteomes" id="UP000020773"/>
    </source>
</evidence>
<organism evidence="1 2">
    <name type="scientific">Bacteroides fragilis str. 3998T(B)3</name>
    <dbReference type="NCBI Taxonomy" id="1339316"/>
    <lineage>
        <taxon>Bacteria</taxon>
        <taxon>Pseudomonadati</taxon>
        <taxon>Bacteroidota</taxon>
        <taxon>Bacteroidia</taxon>
        <taxon>Bacteroidales</taxon>
        <taxon>Bacteroidaceae</taxon>
        <taxon>Bacteroides</taxon>
    </lineage>
</organism>
<dbReference type="EMBL" id="JGDB01000015">
    <property type="protein sequence ID" value="EXY92604.1"/>
    <property type="molecule type" value="Genomic_DNA"/>
</dbReference>
<protein>
    <submittedName>
        <fullName evidence="1">Uncharacterized protein</fullName>
    </submittedName>
</protein>
<comment type="caution">
    <text evidence="1">The sequence shown here is derived from an EMBL/GenBank/DDBJ whole genome shotgun (WGS) entry which is preliminary data.</text>
</comment>
<proteinExistence type="predicted"/>
<name>A0A015U700_BACFG</name>
<evidence type="ECO:0000313" key="1">
    <source>
        <dbReference type="EMBL" id="EXY92604.1"/>
    </source>
</evidence>
<dbReference type="Proteomes" id="UP000020773">
    <property type="component" value="Unassembled WGS sequence"/>
</dbReference>
<dbReference type="AlphaFoldDB" id="A0A015U700"/>
<sequence>MLKVQGVSICSHLFRLLFVSLDTFAVDITIEYLKESWQKVC</sequence>
<accession>A0A015U700</accession>